<evidence type="ECO:0000259" key="2">
    <source>
        <dbReference type="PROSITE" id="PS51278"/>
    </source>
</evidence>
<dbReference type="InterPro" id="IPR017808">
    <property type="entry name" value="EgtC"/>
</dbReference>
<name>B0CG83_ACAM1</name>
<organism evidence="3 4">
    <name type="scientific">Acaryochloris marina (strain MBIC 11017)</name>
    <dbReference type="NCBI Taxonomy" id="329726"/>
    <lineage>
        <taxon>Bacteria</taxon>
        <taxon>Bacillati</taxon>
        <taxon>Cyanobacteriota</taxon>
        <taxon>Cyanophyceae</taxon>
        <taxon>Acaryochloridales</taxon>
        <taxon>Acaryochloridaceae</taxon>
        <taxon>Acaryochloris</taxon>
    </lineage>
</organism>
<dbReference type="Gene3D" id="3.60.20.10">
    <property type="entry name" value="Glutamine Phosphoribosylpyrophosphate, subunit 1, domain 1"/>
    <property type="match status" value="1"/>
</dbReference>
<evidence type="ECO:0000313" key="4">
    <source>
        <dbReference type="Proteomes" id="UP000000268"/>
    </source>
</evidence>
<dbReference type="InterPro" id="IPR029055">
    <property type="entry name" value="Ntn_hydrolases_N"/>
</dbReference>
<dbReference type="CDD" id="cd01908">
    <property type="entry name" value="YafJ"/>
    <property type="match status" value="1"/>
</dbReference>
<feature type="domain" description="Glutamine amidotransferase type-2" evidence="2">
    <location>
        <begin position="2"/>
        <end position="262"/>
    </location>
</feature>
<proteinExistence type="predicted"/>
<dbReference type="Proteomes" id="UP000000268">
    <property type="component" value="Chromosome"/>
</dbReference>
<dbReference type="InterPro" id="IPR017932">
    <property type="entry name" value="GATase_2_dom"/>
</dbReference>
<dbReference type="PANTHER" id="PTHR43187">
    <property type="entry name" value="GLUTAMINE AMIDOTRANSFERASE DUG3-RELATED"/>
    <property type="match status" value="1"/>
</dbReference>
<dbReference type="RefSeq" id="WP_012165851.1">
    <property type="nucleotide sequence ID" value="NC_009925.1"/>
</dbReference>
<dbReference type="GO" id="GO:0016740">
    <property type="term" value="F:transferase activity"/>
    <property type="evidence" value="ECO:0007669"/>
    <property type="project" value="UniProtKB-KW"/>
</dbReference>
<dbReference type="InterPro" id="IPR052373">
    <property type="entry name" value="Gamma-glu_amide_hydrolase"/>
</dbReference>
<dbReference type="NCBIfam" id="TIGR03442">
    <property type="entry name" value="ergothioneine biosynthesis protein EgtC"/>
    <property type="match status" value="1"/>
</dbReference>
<dbReference type="GO" id="GO:0052699">
    <property type="term" value="P:ergothioneine biosynthetic process"/>
    <property type="evidence" value="ECO:0007669"/>
    <property type="project" value="InterPro"/>
</dbReference>
<evidence type="ECO:0000313" key="3">
    <source>
        <dbReference type="EMBL" id="ABW30636.1"/>
    </source>
</evidence>
<keyword evidence="1 3" id="KW-0315">Glutamine amidotransferase</keyword>
<accession>B0CG83</accession>
<dbReference type="STRING" id="329726.AM1_5689"/>
<dbReference type="eggNOG" id="COG0121">
    <property type="taxonomic scope" value="Bacteria"/>
</dbReference>
<protein>
    <submittedName>
        <fullName evidence="3">Glutamine amidotransferase, putative</fullName>
    </submittedName>
</protein>
<dbReference type="HOGENOM" id="CLU_042555_0_0_3"/>
<evidence type="ECO:0000256" key="1">
    <source>
        <dbReference type="ARBA" id="ARBA00022962"/>
    </source>
</evidence>
<keyword evidence="3" id="KW-0808">Transferase</keyword>
<keyword evidence="4" id="KW-1185">Reference proteome</keyword>
<dbReference type="PANTHER" id="PTHR43187:SF1">
    <property type="entry name" value="GLUTAMINE AMIDOTRANSFERASE DUG3-RELATED"/>
    <property type="match status" value="1"/>
</dbReference>
<dbReference type="PROSITE" id="PS51278">
    <property type="entry name" value="GATASE_TYPE_2"/>
    <property type="match status" value="1"/>
</dbReference>
<reference evidence="3 4" key="1">
    <citation type="journal article" date="2008" name="Proc. Natl. Acad. Sci. U.S.A.">
        <title>Niche adaptation and genome expansion in the chlorophyll d-producing cyanobacterium Acaryochloris marina.</title>
        <authorList>
            <person name="Swingley W.D."/>
            <person name="Chen M."/>
            <person name="Cheung P.C."/>
            <person name="Conrad A.L."/>
            <person name="Dejesa L.C."/>
            <person name="Hao J."/>
            <person name="Honchak B.M."/>
            <person name="Karbach L.E."/>
            <person name="Kurdoglu A."/>
            <person name="Lahiri S."/>
            <person name="Mastrian S.D."/>
            <person name="Miyashita H."/>
            <person name="Page L."/>
            <person name="Ramakrishna P."/>
            <person name="Satoh S."/>
            <person name="Sattley W.M."/>
            <person name="Shimada Y."/>
            <person name="Taylor H.L."/>
            <person name="Tomo T."/>
            <person name="Tsuchiya T."/>
            <person name="Wang Z.T."/>
            <person name="Raymond J."/>
            <person name="Mimuro M."/>
            <person name="Blankenship R.E."/>
            <person name="Touchman J.W."/>
        </authorList>
    </citation>
    <scope>NUCLEOTIDE SEQUENCE [LARGE SCALE GENOMIC DNA]</scope>
    <source>
        <strain evidence="4">MBIC 11017</strain>
    </source>
</reference>
<dbReference type="OrthoDB" id="9804310at2"/>
<dbReference type="AlphaFoldDB" id="B0CG83"/>
<dbReference type="InterPro" id="IPR026869">
    <property type="entry name" value="EgtC-like"/>
</dbReference>
<dbReference type="KEGG" id="amr:AM1_5689"/>
<dbReference type="SUPFAM" id="SSF56235">
    <property type="entry name" value="N-terminal nucleophile aminohydrolases (Ntn hydrolases)"/>
    <property type="match status" value="1"/>
</dbReference>
<dbReference type="EMBL" id="CP000828">
    <property type="protein sequence ID" value="ABW30636.1"/>
    <property type="molecule type" value="Genomic_DNA"/>
</dbReference>
<dbReference type="Pfam" id="PF13230">
    <property type="entry name" value="GATase_4"/>
    <property type="match status" value="1"/>
</dbReference>
<gene>
    <name evidence="3" type="ordered locus">AM1_5689</name>
</gene>
<sequence length="270" mass="30589">MCRLLGYLGEPVSLDTFLIAPRHSLVAQSYQPKEMTAGLINADGFGMGWYKPASQHPPYRYRNSLPIWNDPNFEELCRYISSGSFLAYIRSATLGQSLQLSNCQPFGDRQLLGIHNGFIDRFRQTLYRPMRDCLSDERYQSIEGTTDSEHILALIYETLTQNPTQTLAQALTQSLHQIQAWAKSYEVRVSLNIVLSDGESMTVSRYAYPDPPPSLYWLEVTHPVKGVLVASEPLDADAEMRSQFGERWQSIPANCLLTINPRREVATHAL</sequence>